<dbReference type="InterPro" id="IPR011042">
    <property type="entry name" value="6-blade_b-propeller_TolB-like"/>
</dbReference>
<protein>
    <submittedName>
        <fullName evidence="9">Tripartite motif-containing protein 2-like</fullName>
    </submittedName>
</protein>
<evidence type="ECO:0000256" key="5">
    <source>
        <dbReference type="SAM" id="Coils"/>
    </source>
</evidence>
<dbReference type="RefSeq" id="XP_022321940.1">
    <property type="nucleotide sequence ID" value="XM_022466232.1"/>
</dbReference>
<dbReference type="PANTHER" id="PTHR25462">
    <property type="entry name" value="BONUS, ISOFORM C-RELATED"/>
    <property type="match status" value="1"/>
</dbReference>
<keyword evidence="1" id="KW-0479">Metal-binding</keyword>
<feature type="coiled-coil region" evidence="5">
    <location>
        <begin position="245"/>
        <end position="272"/>
    </location>
</feature>
<gene>
    <name evidence="9" type="primary">LOC111123703</name>
</gene>
<dbReference type="Gene3D" id="2.120.10.30">
    <property type="entry name" value="TolB, C-terminal domain"/>
    <property type="match status" value="1"/>
</dbReference>
<keyword evidence="3" id="KW-0862">Zinc</keyword>
<dbReference type="AlphaFoldDB" id="A0A8B8D2F8"/>
<dbReference type="InterPro" id="IPR027267">
    <property type="entry name" value="AH/BAR_dom_sf"/>
</dbReference>
<proteinExistence type="predicted"/>
<dbReference type="InterPro" id="IPR000315">
    <property type="entry name" value="Znf_B-box"/>
</dbReference>
<dbReference type="SUPFAM" id="SSF101898">
    <property type="entry name" value="NHL repeat"/>
    <property type="match status" value="1"/>
</dbReference>
<reference evidence="9" key="1">
    <citation type="submission" date="2025-08" db="UniProtKB">
        <authorList>
            <consortium name="RefSeq"/>
        </authorList>
    </citation>
    <scope>IDENTIFICATION</scope>
    <source>
        <tissue evidence="9">Whole sample</tissue>
    </source>
</reference>
<dbReference type="SUPFAM" id="SSF57845">
    <property type="entry name" value="B-box zinc-binding domain"/>
    <property type="match status" value="1"/>
</dbReference>
<dbReference type="OrthoDB" id="6058205at2759"/>
<feature type="domain" description="B box-type" evidence="7">
    <location>
        <begin position="118"/>
        <end position="160"/>
    </location>
</feature>
<dbReference type="PROSITE" id="PS50119">
    <property type="entry name" value="ZF_BBOX"/>
    <property type="match status" value="2"/>
</dbReference>
<dbReference type="PROSITE" id="PS50089">
    <property type="entry name" value="ZF_RING_2"/>
    <property type="match status" value="1"/>
</dbReference>
<feature type="domain" description="B box-type" evidence="7">
    <location>
        <begin position="172"/>
        <end position="214"/>
    </location>
</feature>
<keyword evidence="5" id="KW-0175">Coiled coil</keyword>
<evidence type="ECO:0000256" key="2">
    <source>
        <dbReference type="ARBA" id="ARBA00022771"/>
    </source>
</evidence>
<sequence length="685" mass="78118">MAKTGRGDIKVNEKFLTCGLCNQWFSQPRTLPCLHSYCESCLSRHIHDYIAKASVKKGGQTVQPTEYACPTCSKTIDVSKFSAQSARNWTTKFPLNTFLLDLLDVELLRRGEKTCGPCTRNGDRSDVVSWCKECRDGLCRNCSKVHHGMRVSMDHSVLSKEEFMKHISLLQEQQEPCQKHPGKTLDMYCITDRELCCPNCAAEEHRRCDRVVSVTDAVKQSRLDKTPEFLKKNLEEYNEHIEKVIAARTNKLLSLEEQKSKLIEEFSQIRINVINVLDKMEKAIKKDLSEMHVVETKTMEKEVNKSRRIQSAVTNAHELLNVTENHGSDSNLMKTIEEVKRECVWYEEEMGKLRSKIQDCEYVFEIDEHIETLLNKVKKYGDLKVRHSPSKLQPFPNTVTIEKSIEQGKQFKSTLSLKGRKAELVKSFEAKMEDDIKDCWYTGAAFLSDGRFVLVDRSNRKLKLFSKTYRLLNSIFFTTKPWDVTVVGENEIAVSLPEEHGIQLLTTGDSIKMSDYFTTEEACFGIKHVRGKFFALCYDGKPPALKVISSDGRELAAIGVDDDGTPLFSRPIYVTSNNAGTLIYVSDERRGCITCLTETSEHCYTYSTIDLSHVAGITLDREGNLYVCRNHAKSVQVVSPEGDRIKTIVSREEISYPRAVAYDEKEDRLLITQGDKSVVKIFQFE</sequence>
<dbReference type="CDD" id="cd19756">
    <property type="entry name" value="Bbox2"/>
    <property type="match status" value="1"/>
</dbReference>
<keyword evidence="2 4" id="KW-0863">Zinc-finger</keyword>
<evidence type="ECO:0000259" key="6">
    <source>
        <dbReference type="PROSITE" id="PS50089"/>
    </source>
</evidence>
<dbReference type="Pfam" id="PF00643">
    <property type="entry name" value="zf-B_box"/>
    <property type="match status" value="1"/>
</dbReference>
<dbReference type="PROSITE" id="PS00518">
    <property type="entry name" value="ZF_RING_1"/>
    <property type="match status" value="1"/>
</dbReference>
<accession>A0A8B8D2F8</accession>
<dbReference type="KEGG" id="cvn:111123703"/>
<dbReference type="GO" id="GO:0008270">
    <property type="term" value="F:zinc ion binding"/>
    <property type="evidence" value="ECO:0007669"/>
    <property type="project" value="UniProtKB-KW"/>
</dbReference>
<dbReference type="Pfam" id="PF00097">
    <property type="entry name" value="zf-C3HC4"/>
    <property type="match status" value="1"/>
</dbReference>
<dbReference type="SUPFAM" id="SSF103657">
    <property type="entry name" value="BAR/IMD domain-like"/>
    <property type="match status" value="1"/>
</dbReference>
<dbReference type="GeneID" id="111123703"/>
<evidence type="ECO:0000256" key="4">
    <source>
        <dbReference type="PROSITE-ProRule" id="PRU00024"/>
    </source>
</evidence>
<dbReference type="InterPro" id="IPR047153">
    <property type="entry name" value="TRIM45/56/19-like"/>
</dbReference>
<dbReference type="InterPro" id="IPR018957">
    <property type="entry name" value="Znf_C3HC4_RING-type"/>
</dbReference>
<evidence type="ECO:0000259" key="7">
    <source>
        <dbReference type="PROSITE" id="PS50119"/>
    </source>
</evidence>
<dbReference type="PANTHER" id="PTHR25462:SF296">
    <property type="entry name" value="MEIOTIC P26, ISOFORM F"/>
    <property type="match status" value="1"/>
</dbReference>
<dbReference type="InterPro" id="IPR013083">
    <property type="entry name" value="Znf_RING/FYVE/PHD"/>
</dbReference>
<feature type="domain" description="RING-type" evidence="6">
    <location>
        <begin position="18"/>
        <end position="73"/>
    </location>
</feature>
<dbReference type="Proteomes" id="UP000694844">
    <property type="component" value="Chromosome 3"/>
</dbReference>
<evidence type="ECO:0000256" key="1">
    <source>
        <dbReference type="ARBA" id="ARBA00022723"/>
    </source>
</evidence>
<dbReference type="SMART" id="SM00184">
    <property type="entry name" value="RING"/>
    <property type="match status" value="1"/>
</dbReference>
<dbReference type="Gene3D" id="3.30.160.60">
    <property type="entry name" value="Classic Zinc Finger"/>
    <property type="match status" value="1"/>
</dbReference>
<dbReference type="SUPFAM" id="SSF57850">
    <property type="entry name" value="RING/U-box"/>
    <property type="match status" value="1"/>
</dbReference>
<name>A0A8B8D2F8_CRAVI</name>
<dbReference type="InterPro" id="IPR017907">
    <property type="entry name" value="Znf_RING_CS"/>
</dbReference>
<evidence type="ECO:0000313" key="9">
    <source>
        <dbReference type="RefSeq" id="XP_022321940.1"/>
    </source>
</evidence>
<dbReference type="Gene3D" id="3.30.40.10">
    <property type="entry name" value="Zinc/RING finger domain, C3HC4 (zinc finger)"/>
    <property type="match status" value="1"/>
</dbReference>
<dbReference type="InterPro" id="IPR001841">
    <property type="entry name" value="Znf_RING"/>
</dbReference>
<evidence type="ECO:0000313" key="8">
    <source>
        <dbReference type="Proteomes" id="UP000694844"/>
    </source>
</evidence>
<keyword evidence="8" id="KW-1185">Reference proteome</keyword>
<organism evidence="8 9">
    <name type="scientific">Crassostrea virginica</name>
    <name type="common">Eastern oyster</name>
    <dbReference type="NCBI Taxonomy" id="6565"/>
    <lineage>
        <taxon>Eukaryota</taxon>
        <taxon>Metazoa</taxon>
        <taxon>Spiralia</taxon>
        <taxon>Lophotrochozoa</taxon>
        <taxon>Mollusca</taxon>
        <taxon>Bivalvia</taxon>
        <taxon>Autobranchia</taxon>
        <taxon>Pteriomorphia</taxon>
        <taxon>Ostreida</taxon>
        <taxon>Ostreoidea</taxon>
        <taxon>Ostreidae</taxon>
        <taxon>Crassostrea</taxon>
    </lineage>
</organism>
<evidence type="ECO:0000256" key="3">
    <source>
        <dbReference type="ARBA" id="ARBA00022833"/>
    </source>
</evidence>